<proteinExistence type="predicted"/>
<feature type="transmembrane region" description="Helical" evidence="1">
    <location>
        <begin position="166"/>
        <end position="185"/>
    </location>
</feature>
<dbReference type="EMBL" id="MHSZ01000002">
    <property type="protein sequence ID" value="OHA54105.1"/>
    <property type="molecule type" value="Genomic_DNA"/>
</dbReference>
<sequence length="191" mass="20326">MIELRDLIRIFRRIFPVLLAATVTGAVIGSFVAGYAAVSPSATAVVSLRVQGMAPAEPDALYDGYYLVETERRFGDLLADILRTASLHAALESETGVALGRTVRVTPWDYRVNLRGPNAFSPETTAALQRLLGAAVREMSVRSGEPLEMSAAVGDAVPSPPFPREVGGLIGGGVALLLAALAVLLRRYLTY</sequence>
<evidence type="ECO:0000313" key="2">
    <source>
        <dbReference type="EMBL" id="OHA54105.1"/>
    </source>
</evidence>
<feature type="transmembrane region" description="Helical" evidence="1">
    <location>
        <begin position="14"/>
        <end position="38"/>
    </location>
</feature>
<protein>
    <recommendedName>
        <fullName evidence="4">Polysaccharide chain length determinant N-terminal domain-containing protein</fullName>
    </recommendedName>
</protein>
<comment type="caution">
    <text evidence="2">The sequence shown here is derived from an EMBL/GenBank/DDBJ whole genome shotgun (WGS) entry which is preliminary data.</text>
</comment>
<gene>
    <name evidence="2" type="ORF">A2991_03695</name>
</gene>
<keyword evidence="1" id="KW-0812">Transmembrane</keyword>
<name>A0A1G2Q0L3_9BACT</name>
<evidence type="ECO:0008006" key="4">
    <source>
        <dbReference type="Google" id="ProtNLM"/>
    </source>
</evidence>
<accession>A0A1G2Q0L3</accession>
<reference evidence="2 3" key="1">
    <citation type="journal article" date="2016" name="Nat. Commun.">
        <title>Thousands of microbial genomes shed light on interconnected biogeochemical processes in an aquifer system.</title>
        <authorList>
            <person name="Anantharaman K."/>
            <person name="Brown C.T."/>
            <person name="Hug L.A."/>
            <person name="Sharon I."/>
            <person name="Castelle C.J."/>
            <person name="Probst A.J."/>
            <person name="Thomas B.C."/>
            <person name="Singh A."/>
            <person name="Wilkins M.J."/>
            <person name="Karaoz U."/>
            <person name="Brodie E.L."/>
            <person name="Williams K.H."/>
            <person name="Hubbard S.S."/>
            <person name="Banfield J.F."/>
        </authorList>
    </citation>
    <scope>NUCLEOTIDE SEQUENCE [LARGE SCALE GENOMIC DNA]</scope>
</reference>
<keyword evidence="1" id="KW-1133">Transmembrane helix</keyword>
<dbReference type="AlphaFoldDB" id="A0A1G2Q0L3"/>
<evidence type="ECO:0000313" key="3">
    <source>
        <dbReference type="Proteomes" id="UP000177865"/>
    </source>
</evidence>
<keyword evidence="1" id="KW-0472">Membrane</keyword>
<evidence type="ECO:0000256" key="1">
    <source>
        <dbReference type="SAM" id="Phobius"/>
    </source>
</evidence>
<organism evidence="2 3">
    <name type="scientific">Candidatus Terrybacteria bacterium RIFCSPLOWO2_01_FULL_58_14</name>
    <dbReference type="NCBI Taxonomy" id="1802369"/>
    <lineage>
        <taxon>Bacteria</taxon>
        <taxon>Candidatus Terryibacteriota</taxon>
    </lineage>
</organism>
<dbReference type="Proteomes" id="UP000177865">
    <property type="component" value="Unassembled WGS sequence"/>
</dbReference>